<dbReference type="Proteomes" id="UP000325517">
    <property type="component" value="Chromosome"/>
</dbReference>
<accession>A0A5J6SLM0</accession>
<dbReference type="EMBL" id="CP031223">
    <property type="protein sequence ID" value="QFF98768.1"/>
    <property type="molecule type" value="Genomic_DNA"/>
</dbReference>
<organism evidence="1 2">
    <name type="scientific">Psychrobacillus glaciei</name>
    <dbReference type="NCBI Taxonomy" id="2283160"/>
    <lineage>
        <taxon>Bacteria</taxon>
        <taxon>Bacillati</taxon>
        <taxon>Bacillota</taxon>
        <taxon>Bacilli</taxon>
        <taxon>Bacillales</taxon>
        <taxon>Bacillaceae</taxon>
        <taxon>Psychrobacillus</taxon>
    </lineage>
</organism>
<keyword evidence="1" id="KW-0032">Aminotransferase</keyword>
<sequence>MILKKIIKKIEEANGHDVELLVEEKQYAEKHSLLADGQNIVLIDKNKQFSKANIERFNKETDELVSKDTVEFLKSPIAYFKEKQNEYLYLESDNFDVINVDAIALEFDEVFEVYTAMFGLALQKKFGPSLRDYLNEHFHTELMNYSLMFSGEDGLWEVNLPLNYLKDFSEDFTLEETLHHLFSFTFSLVEATEN</sequence>
<evidence type="ECO:0000313" key="1">
    <source>
        <dbReference type="EMBL" id="QFF98768.1"/>
    </source>
</evidence>
<dbReference type="OrthoDB" id="2436979at2"/>
<protein>
    <submittedName>
        <fullName evidence="1">Branched-chain amino acid aminotransferase</fullName>
    </submittedName>
</protein>
<dbReference type="RefSeq" id="WP_151699704.1">
    <property type="nucleotide sequence ID" value="NZ_CP031223.1"/>
</dbReference>
<dbReference type="KEGG" id="psyo:PB01_07950"/>
<evidence type="ECO:0000313" key="2">
    <source>
        <dbReference type="Proteomes" id="UP000325517"/>
    </source>
</evidence>
<reference evidence="1 2" key="1">
    <citation type="submission" date="2018-07" db="EMBL/GenBank/DDBJ databases">
        <title>Complete genome sequence of Psychrobacillus sp. PB01, isolated from iceberg, and comparative genome analysis of Psychrobacillus strains.</title>
        <authorList>
            <person name="Lee P.C."/>
        </authorList>
    </citation>
    <scope>NUCLEOTIDE SEQUENCE [LARGE SCALE GENOMIC DNA]</scope>
    <source>
        <strain evidence="1 2">PB01</strain>
    </source>
</reference>
<dbReference type="GO" id="GO:0008483">
    <property type="term" value="F:transaminase activity"/>
    <property type="evidence" value="ECO:0007669"/>
    <property type="project" value="UniProtKB-KW"/>
</dbReference>
<proteinExistence type="predicted"/>
<keyword evidence="1" id="KW-0808">Transferase</keyword>
<keyword evidence="2" id="KW-1185">Reference proteome</keyword>
<dbReference type="AlphaFoldDB" id="A0A5J6SLM0"/>
<gene>
    <name evidence="1" type="ORF">PB01_07950</name>
</gene>
<name>A0A5J6SLM0_9BACI</name>